<proteinExistence type="predicted"/>
<evidence type="ECO:0000313" key="3">
    <source>
        <dbReference type="Proteomes" id="UP001408594"/>
    </source>
</evidence>
<reference evidence="2 3" key="1">
    <citation type="submission" date="2024-02" db="EMBL/GenBank/DDBJ databases">
        <title>Microbulbifer aestuariivivens NBRC 112533.</title>
        <authorList>
            <person name="Ichikawa N."/>
            <person name="Katano-Makiyama Y."/>
            <person name="Hidaka K."/>
        </authorList>
    </citation>
    <scope>NUCLEOTIDE SEQUENCE [LARGE SCALE GENOMIC DNA]</scope>
    <source>
        <strain evidence="2 3">NBRC 112533</strain>
    </source>
</reference>
<evidence type="ECO:0000313" key="2">
    <source>
        <dbReference type="EMBL" id="GAA5523990.1"/>
    </source>
</evidence>
<dbReference type="InterPro" id="IPR043968">
    <property type="entry name" value="SGNH"/>
</dbReference>
<feature type="domain" description="SGNH" evidence="1">
    <location>
        <begin position="2"/>
        <end position="97"/>
    </location>
</feature>
<comment type="caution">
    <text evidence="2">The sequence shown here is derived from an EMBL/GenBank/DDBJ whole genome shotgun (WGS) entry which is preliminary data.</text>
</comment>
<keyword evidence="3" id="KW-1185">Reference proteome</keyword>
<dbReference type="Proteomes" id="UP001408594">
    <property type="component" value="Unassembled WGS sequence"/>
</dbReference>
<dbReference type="EMBL" id="BAABRT010000003">
    <property type="protein sequence ID" value="GAA5523990.1"/>
    <property type="molecule type" value="Genomic_DNA"/>
</dbReference>
<protein>
    <recommendedName>
        <fullName evidence="1">SGNH domain-containing protein</fullName>
    </recommendedName>
</protein>
<dbReference type="Pfam" id="PF19040">
    <property type="entry name" value="SGNH"/>
    <property type="match status" value="1"/>
</dbReference>
<sequence>MDSIPEVAFSVPMAIVSAEFVGARLQAAPTLPEVQARNRRVSEIFDALEDEFEVQRESLVPDLCQPRCQIQAGGKPLYRDDDHLSKFGSEQLVPQLLDRLPAG</sequence>
<dbReference type="RefSeq" id="WP_345548614.1">
    <property type="nucleotide sequence ID" value="NZ_BAABRT010000003.1"/>
</dbReference>
<name>A0ABP9WP64_9GAMM</name>
<organism evidence="2 3">
    <name type="scientific">Microbulbifer aestuariivivens</name>
    <dbReference type="NCBI Taxonomy" id="1908308"/>
    <lineage>
        <taxon>Bacteria</taxon>
        <taxon>Pseudomonadati</taxon>
        <taxon>Pseudomonadota</taxon>
        <taxon>Gammaproteobacteria</taxon>
        <taxon>Cellvibrionales</taxon>
        <taxon>Microbulbiferaceae</taxon>
        <taxon>Microbulbifer</taxon>
    </lineage>
</organism>
<accession>A0ABP9WP64</accession>
<gene>
    <name evidence="2" type="ORF">Maes01_00539</name>
</gene>
<evidence type="ECO:0000259" key="1">
    <source>
        <dbReference type="Pfam" id="PF19040"/>
    </source>
</evidence>